<sequence length="89" mass="10364">MLAINLGFEGVKVLPSFMLSLCMLSRANISGVTCLFLLPMLRDCVLPSLLPYICYLYKYRNFESLFLSGMLVTFGRRTRERERPWVDYN</sequence>
<organism evidence="1">
    <name type="scientific">Picea glauca</name>
    <name type="common">White spruce</name>
    <name type="synonym">Pinus glauca</name>
    <dbReference type="NCBI Taxonomy" id="3330"/>
    <lineage>
        <taxon>Eukaryota</taxon>
        <taxon>Viridiplantae</taxon>
        <taxon>Streptophyta</taxon>
        <taxon>Embryophyta</taxon>
        <taxon>Tracheophyta</taxon>
        <taxon>Spermatophyta</taxon>
        <taxon>Pinopsida</taxon>
        <taxon>Pinidae</taxon>
        <taxon>Conifers I</taxon>
        <taxon>Pinales</taxon>
        <taxon>Pinaceae</taxon>
        <taxon>Picea</taxon>
    </lineage>
</organism>
<evidence type="ECO:0000313" key="1">
    <source>
        <dbReference type="EMBL" id="KUM45478.1"/>
    </source>
</evidence>
<accession>A0A101LUN4</accession>
<reference evidence="1" key="1">
    <citation type="journal article" date="2015" name="Genome Biol. Evol.">
        <title>Organellar Genomes of White Spruce (Picea glauca): Assembly and Annotation.</title>
        <authorList>
            <person name="Jackman S.D."/>
            <person name="Warren R.L."/>
            <person name="Gibb E.A."/>
            <person name="Vandervalk B.P."/>
            <person name="Mohamadi H."/>
            <person name="Chu J."/>
            <person name="Raymond A."/>
            <person name="Pleasance S."/>
            <person name="Coope R."/>
            <person name="Wildung M.R."/>
            <person name="Ritland C.E."/>
            <person name="Bousquet J."/>
            <person name="Jones S.J."/>
            <person name="Bohlmann J."/>
            <person name="Birol I."/>
        </authorList>
    </citation>
    <scope>NUCLEOTIDE SEQUENCE [LARGE SCALE GENOMIC DNA]</scope>
    <source>
        <tissue evidence="1">Flushing bud</tissue>
    </source>
</reference>
<dbReference type="AlphaFoldDB" id="A0A101LUN4"/>
<keyword evidence="1" id="KW-0496">Mitochondrion</keyword>
<proteinExistence type="predicted"/>
<gene>
    <name evidence="1" type="ORF">ABT39_MTgene2580</name>
</gene>
<name>A0A101LUN4_PICGL</name>
<dbReference type="EMBL" id="LKAM01000018">
    <property type="protein sequence ID" value="KUM45478.1"/>
    <property type="molecule type" value="Genomic_DNA"/>
</dbReference>
<geneLocation type="mitochondrion" evidence="1"/>
<comment type="caution">
    <text evidence="1">The sequence shown here is derived from an EMBL/GenBank/DDBJ whole genome shotgun (WGS) entry which is preliminary data.</text>
</comment>
<protein>
    <submittedName>
        <fullName evidence="1">Uncharacterized protein</fullName>
    </submittedName>
</protein>